<evidence type="ECO:0000313" key="3">
    <source>
        <dbReference type="Proteomes" id="UP000326837"/>
    </source>
</evidence>
<feature type="transmembrane region" description="Helical" evidence="1">
    <location>
        <begin position="451"/>
        <end position="472"/>
    </location>
</feature>
<name>A0A5K7XGP0_9BACT</name>
<feature type="transmembrane region" description="Helical" evidence="1">
    <location>
        <begin position="365"/>
        <end position="388"/>
    </location>
</feature>
<feature type="transmembrane region" description="Helical" evidence="1">
    <location>
        <begin position="148"/>
        <end position="173"/>
    </location>
</feature>
<reference evidence="3" key="1">
    <citation type="submission" date="2019-10" db="EMBL/GenBank/DDBJ databases">
        <title>Lacipirellula parvula gen. nov., sp. nov., representing a lineage of planctomycetes widespread in freshwater anoxic habitats, and description of the family Lacipirellulaceae.</title>
        <authorList>
            <person name="Dedysh S.N."/>
            <person name="Kulichevskaya I.S."/>
            <person name="Beletsky A.V."/>
            <person name="Rakitin A.L."/>
            <person name="Mardanov A.V."/>
            <person name="Ivanova A.A."/>
            <person name="Saltykova V.X."/>
            <person name="Rijpstra W.I.C."/>
            <person name="Sinninghe Damste J.S."/>
            <person name="Ravin N.V."/>
        </authorList>
    </citation>
    <scope>NUCLEOTIDE SEQUENCE [LARGE SCALE GENOMIC DNA]</scope>
    <source>
        <strain evidence="3">PX69</strain>
    </source>
</reference>
<evidence type="ECO:0008006" key="4">
    <source>
        <dbReference type="Google" id="ProtNLM"/>
    </source>
</evidence>
<sequence>MLLGPIFQVELVAAARQGRQYLVRVIYALIILFVLWVSYSSMSQMQRISGGDAPSISEVAQMATTFFVAFSWVQLLGIIAIAPAMAVGTIATERERRTIEYLFATDLSNFEIVVGKTFARLLIVGQLVLVSLPILFIFRLLGGIPANLLAGSFISAASTALFLTALSVCVSVWSPRSRDAVMRVYRLLAVLLIVPGILSAMLLMVQVQLQQRSAVIEGLQAGLTFVLSLNPVVVLGQSMRSVFAAGVAFDFEPVLKMAAWQVGFSVALIALATHAVRRVHLRDAGRGDAKQQRKLERRRGMETFRWRPELSENGMLWKEAFAPSAKTKLGVLGSFANAIIVVIALGLTAYFFICAKFEILDFNPEAYYIFMAMTTGLLGTGLLLTLAGRSAGLVTLEKERDCWISLLSTPLTGAEIMRAKLLGNLYSARWGFALLMVVWALAATFDVRFLLMLPLLALSFTLAALFVSQVGLHYSLVSSTSLRAMGYTLATVFFVGGGYLFCCCSVAAVGAHNGMDDEAAAIGMAPCIPYLLVAPVIYFMEDMNLRGESEFAVAYIAGIIFYAFANLLLASDLAHSFDRRAGRTVERSEAALGGLA</sequence>
<dbReference type="Pfam" id="PF12679">
    <property type="entry name" value="ABC2_membrane_2"/>
    <property type="match status" value="1"/>
</dbReference>
<feature type="transmembrane region" description="Helical" evidence="1">
    <location>
        <begin position="484"/>
        <end position="508"/>
    </location>
</feature>
<dbReference type="EMBL" id="AP021861">
    <property type="protein sequence ID" value="BBO34091.1"/>
    <property type="molecule type" value="Genomic_DNA"/>
</dbReference>
<feature type="transmembrane region" description="Helical" evidence="1">
    <location>
        <begin position="121"/>
        <end position="142"/>
    </location>
</feature>
<feature type="transmembrane region" description="Helical" evidence="1">
    <location>
        <begin position="552"/>
        <end position="570"/>
    </location>
</feature>
<keyword evidence="1" id="KW-0472">Membrane</keyword>
<feature type="transmembrane region" description="Helical" evidence="1">
    <location>
        <begin position="185"/>
        <end position="205"/>
    </location>
</feature>
<dbReference type="Proteomes" id="UP000326837">
    <property type="component" value="Chromosome"/>
</dbReference>
<evidence type="ECO:0000313" key="2">
    <source>
        <dbReference type="EMBL" id="BBO34091.1"/>
    </source>
</evidence>
<keyword evidence="1" id="KW-0812">Transmembrane</keyword>
<dbReference type="KEGG" id="lpav:PLANPX_3703"/>
<feature type="transmembrane region" description="Helical" evidence="1">
    <location>
        <begin position="329"/>
        <end position="353"/>
    </location>
</feature>
<protein>
    <recommendedName>
        <fullName evidence="4">ABC-2 family transporter protein</fullName>
    </recommendedName>
</protein>
<feature type="transmembrane region" description="Helical" evidence="1">
    <location>
        <begin position="21"/>
        <end position="39"/>
    </location>
</feature>
<feature type="transmembrane region" description="Helical" evidence="1">
    <location>
        <begin position="258"/>
        <end position="276"/>
    </location>
</feature>
<accession>A0A5K7XGP0</accession>
<keyword evidence="3" id="KW-1185">Reference proteome</keyword>
<dbReference type="GO" id="GO:0005886">
    <property type="term" value="C:plasma membrane"/>
    <property type="evidence" value="ECO:0007669"/>
    <property type="project" value="UniProtKB-SubCell"/>
</dbReference>
<dbReference type="RefSeq" id="WP_152099735.1">
    <property type="nucleotide sequence ID" value="NZ_AP021861.1"/>
</dbReference>
<feature type="transmembrane region" description="Helical" evidence="1">
    <location>
        <begin position="426"/>
        <end position="445"/>
    </location>
</feature>
<dbReference type="AlphaFoldDB" id="A0A5K7XGP0"/>
<feature type="transmembrane region" description="Helical" evidence="1">
    <location>
        <begin position="520"/>
        <end position="540"/>
    </location>
</feature>
<organism evidence="2 3">
    <name type="scientific">Lacipirellula parvula</name>
    <dbReference type="NCBI Taxonomy" id="2650471"/>
    <lineage>
        <taxon>Bacteria</taxon>
        <taxon>Pseudomonadati</taxon>
        <taxon>Planctomycetota</taxon>
        <taxon>Planctomycetia</taxon>
        <taxon>Pirellulales</taxon>
        <taxon>Lacipirellulaceae</taxon>
        <taxon>Lacipirellula</taxon>
    </lineage>
</organism>
<evidence type="ECO:0000256" key="1">
    <source>
        <dbReference type="SAM" id="Phobius"/>
    </source>
</evidence>
<proteinExistence type="predicted"/>
<dbReference type="GO" id="GO:0140359">
    <property type="term" value="F:ABC-type transporter activity"/>
    <property type="evidence" value="ECO:0007669"/>
    <property type="project" value="InterPro"/>
</dbReference>
<keyword evidence="1" id="KW-1133">Transmembrane helix</keyword>
<feature type="transmembrane region" description="Helical" evidence="1">
    <location>
        <begin position="59"/>
        <end position="87"/>
    </location>
</feature>
<dbReference type="PANTHER" id="PTHR43471">
    <property type="entry name" value="ABC TRANSPORTER PERMEASE"/>
    <property type="match status" value="1"/>
</dbReference>
<gene>
    <name evidence="2" type="ORF">PLANPX_3703</name>
</gene>